<keyword evidence="3" id="KW-1185">Reference proteome</keyword>
<sequence>MFTKPKFTQTGKVVRASPESFEGLAKMAKQVDAKGTVEEEDCPFGEFSGVQLLVAPEKPCDDSSCDEDHDEEPPELATAADVRDACAALVADLPASFRGSVEADAIALAAASTKLCPETPWLTLRLEVVQLEACWRWHQDFYTARTLCCYVGPGTHCCDDAAVDWDAFEATMGDESNLECVPEGRVRSMETNAVLLMKGDSWPGIRGTGLTHKSPSGFWLGSDAPKRLILKVDLNDNRPPLADDSDGEGDDEEDEEGGEEEDEEDEDEDEPPPPEPKRQRRR</sequence>
<dbReference type="EMBL" id="JBBJCI010000037">
    <property type="protein sequence ID" value="KAK7250408.1"/>
    <property type="molecule type" value="Genomic_DNA"/>
</dbReference>
<gene>
    <name evidence="2" type="primary">ACLA-3</name>
    <name evidence="2" type="ORF">SO694_00007683</name>
</gene>
<comment type="caution">
    <text evidence="2">The sequence shown here is derived from an EMBL/GenBank/DDBJ whole genome shotgun (WGS) entry which is preliminary data.</text>
</comment>
<reference evidence="2 3" key="1">
    <citation type="submission" date="2024-03" db="EMBL/GenBank/DDBJ databases">
        <title>Aureococcus anophagefferens CCMP1851 and Kratosvirus quantuckense: Draft genome of a second virus-susceptible host strain in the model system.</title>
        <authorList>
            <person name="Chase E."/>
            <person name="Truchon A.R."/>
            <person name="Schepens W."/>
            <person name="Wilhelm S.W."/>
        </authorList>
    </citation>
    <scope>NUCLEOTIDE SEQUENCE [LARGE SCALE GENOMIC DNA]</scope>
    <source>
        <strain evidence="2 3">CCMP1851</strain>
    </source>
</reference>
<feature type="compositionally biased region" description="Acidic residues" evidence="1">
    <location>
        <begin position="243"/>
        <end position="272"/>
    </location>
</feature>
<dbReference type="Proteomes" id="UP001363151">
    <property type="component" value="Unassembled WGS sequence"/>
</dbReference>
<protein>
    <submittedName>
        <fullName evidence="2">ATP citrate synthase</fullName>
    </submittedName>
</protein>
<feature type="region of interest" description="Disordered" evidence="1">
    <location>
        <begin position="234"/>
        <end position="282"/>
    </location>
</feature>
<evidence type="ECO:0000313" key="3">
    <source>
        <dbReference type="Proteomes" id="UP001363151"/>
    </source>
</evidence>
<accession>A0ABR1GBK5</accession>
<proteinExistence type="predicted"/>
<organism evidence="2 3">
    <name type="scientific">Aureococcus anophagefferens</name>
    <name type="common">Harmful bloom alga</name>
    <dbReference type="NCBI Taxonomy" id="44056"/>
    <lineage>
        <taxon>Eukaryota</taxon>
        <taxon>Sar</taxon>
        <taxon>Stramenopiles</taxon>
        <taxon>Ochrophyta</taxon>
        <taxon>Pelagophyceae</taxon>
        <taxon>Pelagomonadales</taxon>
        <taxon>Pelagomonadaceae</taxon>
        <taxon>Aureococcus</taxon>
    </lineage>
</organism>
<evidence type="ECO:0000256" key="1">
    <source>
        <dbReference type="SAM" id="MobiDB-lite"/>
    </source>
</evidence>
<name>A0ABR1GBK5_AURAN</name>
<evidence type="ECO:0000313" key="2">
    <source>
        <dbReference type="EMBL" id="KAK7250408.1"/>
    </source>
</evidence>
<dbReference type="Pfam" id="PF08856">
    <property type="entry name" value="DUF1826"/>
    <property type="match status" value="1"/>
</dbReference>
<dbReference type="InterPro" id="IPR014955">
    <property type="entry name" value="DUF1826"/>
</dbReference>